<dbReference type="InterPro" id="IPR011878">
    <property type="entry name" value="GatD"/>
</dbReference>
<comment type="subunit">
    <text evidence="1 2">Heterodimer of GatD and GatE.</text>
</comment>
<comment type="catalytic activity">
    <reaction evidence="1 2">
        <text>L-glutamyl-tRNA(Gln) + L-glutamine + ATP + H2O = L-glutaminyl-tRNA(Gln) + L-glutamate + ADP + phosphate + H(+)</text>
        <dbReference type="Rhea" id="RHEA:17521"/>
        <dbReference type="Rhea" id="RHEA-COMP:9681"/>
        <dbReference type="Rhea" id="RHEA-COMP:9684"/>
        <dbReference type="ChEBI" id="CHEBI:15377"/>
        <dbReference type="ChEBI" id="CHEBI:15378"/>
        <dbReference type="ChEBI" id="CHEBI:29985"/>
        <dbReference type="ChEBI" id="CHEBI:30616"/>
        <dbReference type="ChEBI" id="CHEBI:43474"/>
        <dbReference type="ChEBI" id="CHEBI:58359"/>
        <dbReference type="ChEBI" id="CHEBI:78520"/>
        <dbReference type="ChEBI" id="CHEBI:78521"/>
        <dbReference type="ChEBI" id="CHEBI:456216"/>
    </reaction>
</comment>
<dbReference type="Pfam" id="PF17763">
    <property type="entry name" value="Asparaginase_C"/>
    <property type="match status" value="1"/>
</dbReference>
<dbReference type="HOGENOM" id="CLU_019134_2_1_2"/>
<dbReference type="SUPFAM" id="SSF141300">
    <property type="entry name" value="GatD N-terminal domain-like"/>
    <property type="match status" value="1"/>
</dbReference>
<keyword evidence="1" id="KW-0067">ATP-binding</keyword>
<sequence length="411" mass="46090">MNPEPGDYVEVKTDKGIFKGVLMPRNKFSDEDIIILKLDNGYNVGIAPLEIKVLKKGEKKKRVKREIKSREGLPTISIIGTGGTIASYVDYRTGAVHPALTAEDLIFSVPEIEEECNVRAEVLFNILSEDMKPEYWIKLAKHVKKELDNSEGVVIPHGTDTMSYSASALSFMFENQTGPIVFVGAQRSSDRPSSDAYMNLLSAVKVAKSDLGEVAVVMHATTSDDYCHIHRATRVRKMHTSRRDAFKSINSKPLGEVRGNEIKFYGEYKRKSEENVLLEKMDEKVALIYYYPGLSEDMLERMLEGMHGAIIIGTGLGHVGTHLLDIIQKKIKDGMIIGITSQCLYGRVNLNVYSTGRELKKAGVIPLEDMLPEVAYIKLMWLLGNYDAQKARALLSQNLRGELSTRRMITW</sequence>
<dbReference type="GO" id="GO:0006450">
    <property type="term" value="P:regulation of translational fidelity"/>
    <property type="evidence" value="ECO:0007669"/>
    <property type="project" value="InterPro"/>
</dbReference>
<proteinExistence type="inferred from homology"/>
<dbReference type="InterPro" id="IPR036152">
    <property type="entry name" value="Asp/glu_Ase-like_sf"/>
</dbReference>
<dbReference type="OrthoDB" id="371959at2157"/>
<evidence type="ECO:0000259" key="4">
    <source>
        <dbReference type="Pfam" id="PF17763"/>
    </source>
</evidence>
<dbReference type="PANTHER" id="PTHR11707">
    <property type="entry name" value="L-ASPARAGINASE"/>
    <property type="match status" value="1"/>
</dbReference>
<evidence type="ECO:0000259" key="3">
    <source>
        <dbReference type="Pfam" id="PF00710"/>
    </source>
</evidence>
<evidence type="ECO:0000256" key="1">
    <source>
        <dbReference type="HAMAP-Rule" id="MF_00586"/>
    </source>
</evidence>
<dbReference type="Gene3D" id="3.40.50.40">
    <property type="match status" value="1"/>
</dbReference>
<feature type="domain" description="L-asparaginase N-terminal" evidence="3">
    <location>
        <begin position="76"/>
        <end position="267"/>
    </location>
</feature>
<keyword evidence="1 2" id="KW-0436">Ligase</keyword>
<dbReference type="PROSITE" id="PS00144">
    <property type="entry name" value="ASN_GLN_ASE_1"/>
    <property type="match status" value="1"/>
</dbReference>
<dbReference type="Pfam" id="PF00710">
    <property type="entry name" value="Asparaginase"/>
    <property type="match status" value="1"/>
</dbReference>
<dbReference type="PRINTS" id="PR00139">
    <property type="entry name" value="ASNGLNASE"/>
</dbReference>
<keyword evidence="1 2" id="KW-0648">Protein biosynthesis</keyword>
<dbReference type="CDD" id="cd08962">
    <property type="entry name" value="GatD"/>
    <property type="match status" value="1"/>
</dbReference>
<dbReference type="AlphaFoldDB" id="B5ICF7"/>
<evidence type="ECO:0000256" key="2">
    <source>
        <dbReference type="RuleBase" id="RU004457"/>
    </source>
</evidence>
<dbReference type="GO" id="GO:0006412">
    <property type="term" value="P:translation"/>
    <property type="evidence" value="ECO:0007669"/>
    <property type="project" value="UniProtKB-UniRule"/>
</dbReference>
<keyword evidence="7" id="KW-1185">Reference proteome</keyword>
<dbReference type="SMART" id="SM00870">
    <property type="entry name" value="Asparaginase"/>
    <property type="match status" value="1"/>
</dbReference>
<reference evidence="6" key="1">
    <citation type="submission" date="2010-02" db="EMBL/GenBank/DDBJ databases">
        <title>Complete sequence of Aciduliprofundum boonei T469.</title>
        <authorList>
            <consortium name="US DOE Joint Genome Institute"/>
            <person name="Lucas S."/>
            <person name="Copeland A."/>
            <person name="Lapidus A."/>
            <person name="Cheng J.-F."/>
            <person name="Bruce D."/>
            <person name="Goodwin L."/>
            <person name="Pitluck S."/>
            <person name="Saunders E."/>
            <person name="Detter J.C."/>
            <person name="Han C."/>
            <person name="Tapia R."/>
            <person name="Land M."/>
            <person name="Hauser L."/>
            <person name="Kyrpides N."/>
            <person name="Mikhailova N."/>
            <person name="Flores G."/>
            <person name="Reysenbach A.-L."/>
            <person name="Woyke T."/>
        </authorList>
    </citation>
    <scope>NUCLEOTIDE SEQUENCE</scope>
    <source>
        <strain evidence="6">T469</strain>
    </source>
</reference>
<dbReference type="Gene3D" id="2.30.30.520">
    <property type="match status" value="1"/>
</dbReference>
<dbReference type="GO" id="GO:0005524">
    <property type="term" value="F:ATP binding"/>
    <property type="evidence" value="ECO:0007669"/>
    <property type="project" value="UniProtKB-KW"/>
</dbReference>
<keyword evidence="1" id="KW-0547">Nucleotide-binding</keyword>
<dbReference type="InterPro" id="IPR027473">
    <property type="entry name" value="L-asparaginase_C"/>
</dbReference>
<feature type="active site" evidence="1">
    <location>
        <position position="84"/>
    </location>
</feature>
<dbReference type="FunFam" id="3.40.50.1170:FF:000001">
    <property type="entry name" value="L-asparaginase 2"/>
    <property type="match status" value="1"/>
</dbReference>
<dbReference type="SUPFAM" id="SSF53774">
    <property type="entry name" value="Glutaminase/Asparaginase"/>
    <property type="match status" value="1"/>
</dbReference>
<dbReference type="RefSeq" id="WP_008083764.1">
    <property type="nucleotide sequence ID" value="NC_013926.1"/>
</dbReference>
<dbReference type="PROSITE" id="PS51732">
    <property type="entry name" value="ASN_GLN_ASE_3"/>
    <property type="match status" value="1"/>
</dbReference>
<dbReference type="NCBIfam" id="NF003217">
    <property type="entry name" value="PRK04183.1"/>
    <property type="match status" value="1"/>
</dbReference>
<dbReference type="Gene3D" id="3.40.50.1170">
    <property type="entry name" value="L-asparaginase, N-terminal domain"/>
    <property type="match status" value="1"/>
</dbReference>
<feature type="domain" description="Asparaginase/glutaminase C-terminal" evidence="4">
    <location>
        <begin position="284"/>
        <end position="390"/>
    </location>
</feature>
<dbReference type="InterPro" id="IPR027475">
    <property type="entry name" value="Asparaginase/glutaminase_AS2"/>
</dbReference>
<comment type="similarity">
    <text evidence="1 2">Belongs to the asparaginase 1 family. GatD subfamily.</text>
</comment>
<dbReference type="InterPro" id="IPR006034">
    <property type="entry name" value="Asparaginase/glutaminase-like"/>
</dbReference>
<gene>
    <name evidence="1" type="primary">gatD</name>
    <name evidence="6" type="ordered locus">Aboo_1224</name>
</gene>
<feature type="active site" evidence="1">
    <location>
        <position position="160"/>
    </location>
</feature>
<dbReference type="PANTHER" id="PTHR11707:SF28">
    <property type="entry name" value="60 KDA LYSOPHOSPHOLIPASE"/>
    <property type="match status" value="1"/>
</dbReference>
<name>B5ICF7_ACIB4</name>
<dbReference type="InterPro" id="IPR037152">
    <property type="entry name" value="L-asparaginase_N_sf"/>
</dbReference>
<comment type="function">
    <text evidence="1 2">Allows the formation of correctly charged Gln-tRNA(Gln) through the transamidation of misacylated Glu-tRNA(Gln) in organisms which lack glutaminyl-tRNA synthetase. The reaction takes place in the presence of glutamine and ATP through an activated gamma-phospho-Glu-tRNA(Gln). The GatDE system is specific for glutamate and does not act on aspartate.</text>
</comment>
<dbReference type="eggNOG" id="arCOG01924">
    <property type="taxonomic scope" value="Archaea"/>
</dbReference>
<evidence type="ECO:0000313" key="6">
    <source>
        <dbReference type="EMBL" id="ADD09032.1"/>
    </source>
</evidence>
<feature type="active site" evidence="1">
    <location>
        <position position="237"/>
    </location>
</feature>
<dbReference type="NCBIfam" id="TIGR02153">
    <property type="entry name" value="gatD_arch"/>
    <property type="match status" value="1"/>
</dbReference>
<dbReference type="KEGG" id="abi:Aboo_1224"/>
<protein>
    <recommendedName>
        <fullName evidence="1 2">Glutamyl-tRNA(Gln) amidotransferase subunit D</fullName>
        <shortName evidence="1">Glu-ADT subunit D</shortName>
        <ecNumber evidence="1 2">6.3.5.-</ecNumber>
    </recommendedName>
</protein>
<dbReference type="PIRSF" id="PIRSF001220">
    <property type="entry name" value="L-ASNase_gatD"/>
    <property type="match status" value="1"/>
</dbReference>
<dbReference type="GeneID" id="8828186"/>
<dbReference type="STRING" id="439481.Aboo_1224"/>
<dbReference type="GO" id="GO:0006520">
    <property type="term" value="P:amino acid metabolic process"/>
    <property type="evidence" value="ECO:0007669"/>
    <property type="project" value="InterPro"/>
</dbReference>
<dbReference type="GO" id="GO:0004067">
    <property type="term" value="F:asparaginase activity"/>
    <property type="evidence" value="ECO:0007669"/>
    <property type="project" value="UniProtKB-UniRule"/>
</dbReference>
<dbReference type="GO" id="GO:0050567">
    <property type="term" value="F:glutaminyl-tRNA synthase (glutamine-hydrolyzing) activity"/>
    <property type="evidence" value="ECO:0007669"/>
    <property type="project" value="UniProtKB-UniRule"/>
</dbReference>
<dbReference type="InterPro" id="IPR020827">
    <property type="entry name" value="Asparaginase/glutaminase_AS1"/>
</dbReference>
<feature type="active site" evidence="1">
    <location>
        <position position="159"/>
    </location>
</feature>
<dbReference type="HAMAP" id="MF_00586">
    <property type="entry name" value="GatD"/>
    <property type="match status" value="1"/>
</dbReference>
<organism evidence="6 7">
    <name type="scientific">Aciduliprofundum boonei (strain DSM 19572 / T469)</name>
    <dbReference type="NCBI Taxonomy" id="439481"/>
    <lineage>
        <taxon>Archaea</taxon>
        <taxon>Methanobacteriati</taxon>
        <taxon>Thermoplasmatota</taxon>
        <taxon>DHVE2 group</taxon>
        <taxon>Candidatus Aciduliprofundum</taxon>
    </lineage>
</organism>
<dbReference type="InterPro" id="IPR037222">
    <property type="entry name" value="GatD_N_sf"/>
</dbReference>
<dbReference type="InterPro" id="IPR040919">
    <property type="entry name" value="Asparaginase_C"/>
</dbReference>
<accession>B5ICF7</accession>
<dbReference type="InterPro" id="IPR040918">
    <property type="entry name" value="GatD_N"/>
</dbReference>
<dbReference type="Pfam" id="PF18195">
    <property type="entry name" value="GatD_N"/>
    <property type="match status" value="1"/>
</dbReference>
<dbReference type="NCBIfam" id="TIGR00519">
    <property type="entry name" value="asnASE_I"/>
    <property type="match status" value="1"/>
</dbReference>
<evidence type="ECO:0000313" key="7">
    <source>
        <dbReference type="Proteomes" id="UP000001400"/>
    </source>
</evidence>
<dbReference type="InterPro" id="IPR027474">
    <property type="entry name" value="L-asparaginase_N"/>
</dbReference>
<feature type="domain" description="GatD N-terminal" evidence="5">
    <location>
        <begin position="4"/>
        <end position="53"/>
    </location>
</feature>
<dbReference type="EC" id="6.3.5.-" evidence="1 2"/>
<dbReference type="EMBL" id="CP001941">
    <property type="protein sequence ID" value="ADD09032.1"/>
    <property type="molecule type" value="Genomic_DNA"/>
</dbReference>
<dbReference type="Proteomes" id="UP000001400">
    <property type="component" value="Chromosome"/>
</dbReference>
<dbReference type="PROSITE" id="PS00917">
    <property type="entry name" value="ASN_GLN_ASE_2"/>
    <property type="match status" value="1"/>
</dbReference>
<evidence type="ECO:0000259" key="5">
    <source>
        <dbReference type="Pfam" id="PF18195"/>
    </source>
</evidence>
<dbReference type="InterPro" id="IPR006033">
    <property type="entry name" value="AsnA_fam"/>
</dbReference>
<dbReference type="PIRSF" id="PIRSF500175">
    <property type="entry name" value="Glu_ADT_D"/>
    <property type="match status" value="1"/>
</dbReference>